<name>A0A2N1JAB8_9BASI</name>
<reference evidence="1 2" key="1">
    <citation type="submission" date="2017-10" db="EMBL/GenBank/DDBJ databases">
        <title>A novel species of cold-tolerant Malassezia isolated from bats.</title>
        <authorList>
            <person name="Lorch J.M."/>
            <person name="Palmer J.M."/>
            <person name="Vanderwolf K.J."/>
            <person name="Schmidt K.Z."/>
            <person name="Verant M.L."/>
            <person name="Weller T.J."/>
            <person name="Blehert D.S."/>
        </authorList>
    </citation>
    <scope>NUCLEOTIDE SEQUENCE [LARGE SCALE GENOMIC DNA]</scope>
    <source>
        <strain evidence="1 2">NWHC:44797-103</strain>
    </source>
</reference>
<organism evidence="1 2">
    <name type="scientific">Malassezia vespertilionis</name>
    <dbReference type="NCBI Taxonomy" id="2020962"/>
    <lineage>
        <taxon>Eukaryota</taxon>
        <taxon>Fungi</taxon>
        <taxon>Dikarya</taxon>
        <taxon>Basidiomycota</taxon>
        <taxon>Ustilaginomycotina</taxon>
        <taxon>Malasseziomycetes</taxon>
        <taxon>Malasseziales</taxon>
        <taxon>Malasseziaceae</taxon>
        <taxon>Malassezia</taxon>
    </lineage>
</organism>
<sequence>MSATLSPIVFLTTRTVRRPRRIALGKGTALASEAIANVRRFALLLLWAYTGSQHVMERLAYHAADEEHPGQVDRIMTLGDVVANVGEAFDVLAFLSGSGLFWSVLGGWTLRRRHGLERVGVFVSLASLVIHLYGLHRRRIEITEEMLESTRVVQNQLDTYDRMALRKEPASAQDVSMAEATVQDEYEQYITNKRRMRWLGMEQIRVVSDASFTLYEACAPDADTNMLEASAGLVTGVLGLLRQWHEARYGSLDI</sequence>
<dbReference type="EMBL" id="KZ454991">
    <property type="protein sequence ID" value="PKI83496.1"/>
    <property type="molecule type" value="Genomic_DNA"/>
</dbReference>
<accession>A0A2N1JAB8</accession>
<keyword evidence="2" id="KW-1185">Reference proteome</keyword>
<gene>
    <name evidence="1" type="ORF">MVES_002648</name>
</gene>
<dbReference type="AlphaFoldDB" id="A0A2N1JAB8"/>
<evidence type="ECO:0000313" key="2">
    <source>
        <dbReference type="Proteomes" id="UP000232875"/>
    </source>
</evidence>
<protein>
    <submittedName>
        <fullName evidence="1">Uncharacterized protein</fullName>
    </submittedName>
</protein>
<dbReference type="OrthoDB" id="3364318at2759"/>
<dbReference type="Proteomes" id="UP000232875">
    <property type="component" value="Unassembled WGS sequence"/>
</dbReference>
<proteinExistence type="predicted"/>
<evidence type="ECO:0000313" key="1">
    <source>
        <dbReference type="EMBL" id="PKI83496.1"/>
    </source>
</evidence>